<reference evidence="2 3" key="1">
    <citation type="journal article" date="2013" name="PLoS Genet.">
        <title>A gene transfer agent and a dynamic repertoire of secretion systems hold the keys to the explosive radiation of the emerging pathogen Bartonella.</title>
        <authorList>
            <person name="Guy L."/>
            <person name="Nystedt B."/>
            <person name="Toft C."/>
            <person name="Zaremba-Niedzwiedzka K."/>
            <person name="Berglund E.C."/>
            <person name="Granberg F."/>
            <person name="Naslund K."/>
            <person name="Eriksson A.S."/>
            <person name="Andersson S.G."/>
        </authorList>
    </citation>
    <scope>NUCLEOTIDE SEQUENCE [LARGE SCALE GENOMIC DNA]</scope>
    <source>
        <strain evidence="3">m07a</strain>
    </source>
</reference>
<protein>
    <submittedName>
        <fullName evidence="2">Anti-repressor protein</fullName>
    </submittedName>
</protein>
<dbReference type="RefSeq" id="WP_010704161.1">
    <property type="nucleotide sequence ID" value="NZ_KB915628.1"/>
</dbReference>
<dbReference type="GO" id="GO:0003677">
    <property type="term" value="F:DNA binding"/>
    <property type="evidence" value="ECO:0007669"/>
    <property type="project" value="InterPro"/>
</dbReference>
<dbReference type="HOGENOM" id="CLU_046670_7_1_5"/>
<dbReference type="InterPro" id="IPR014054">
    <property type="entry name" value="Phage_regulatory_Rha"/>
</dbReference>
<feature type="domain" description="Antirepressor protein C-terminal" evidence="1">
    <location>
        <begin position="138"/>
        <end position="241"/>
    </location>
</feature>
<dbReference type="Proteomes" id="UP000014242">
    <property type="component" value="Unassembled WGS sequence"/>
</dbReference>
<dbReference type="PATRIC" id="fig|1094496.3.peg.1089"/>
<sequence>MNNLIEIKESTANSATVQTMSSHEIAELCGKRHDHVMRDIKKMLEELYSEGGLPKFGGTYLDKQKKTQNCFNLPKRECLILVSGYSTTLRAKIIDRWQELEKQEGNSQLDLVSALQNPLTIRQLLLESITQLEDLRTEVKTLKPKAEALEHLKRSDGLFALYEAAKMLDVRPTDFTKHLQFHKWAYRNFPGGPLLPCQDKINRGLMDCVIHTIQKSDGTKMSVSSAKITVKGLACLREQFHGGVQ</sequence>
<dbReference type="Pfam" id="PF09669">
    <property type="entry name" value="Phage_pRha"/>
    <property type="match status" value="1"/>
</dbReference>
<dbReference type="InterPro" id="IPR005039">
    <property type="entry name" value="Ant_C"/>
</dbReference>
<keyword evidence="3" id="KW-1185">Reference proteome</keyword>
<gene>
    <name evidence="2" type="ORF">m07a_10610</name>
</gene>
<evidence type="ECO:0000313" key="3">
    <source>
        <dbReference type="Proteomes" id="UP000014242"/>
    </source>
</evidence>
<organism evidence="2 3">
    <name type="scientific">Bartonella schoenbuchensis m07a</name>
    <dbReference type="NCBI Taxonomy" id="1094496"/>
    <lineage>
        <taxon>Bacteria</taxon>
        <taxon>Pseudomonadati</taxon>
        <taxon>Pseudomonadota</taxon>
        <taxon>Alphaproteobacteria</taxon>
        <taxon>Hyphomicrobiales</taxon>
        <taxon>Bartonellaceae</taxon>
        <taxon>Bartonella</taxon>
    </lineage>
</organism>
<dbReference type="Pfam" id="PF03374">
    <property type="entry name" value="ANT"/>
    <property type="match status" value="1"/>
</dbReference>
<evidence type="ECO:0000259" key="1">
    <source>
        <dbReference type="Pfam" id="PF03374"/>
    </source>
</evidence>
<evidence type="ECO:0000313" key="2">
    <source>
        <dbReference type="EMBL" id="ENN91054.1"/>
    </source>
</evidence>
<accession>N6UEV1</accession>
<dbReference type="eggNOG" id="COG3646">
    <property type="taxonomic scope" value="Bacteria"/>
</dbReference>
<comment type="caution">
    <text evidence="2">The sequence shown here is derived from an EMBL/GenBank/DDBJ whole genome shotgun (WGS) entry which is preliminary data.</text>
</comment>
<name>N6UEV1_9HYPH</name>
<dbReference type="eggNOG" id="COG3645">
    <property type="taxonomic scope" value="Bacteria"/>
</dbReference>
<dbReference type="EMBL" id="AGWC01000005">
    <property type="protein sequence ID" value="ENN91054.1"/>
    <property type="molecule type" value="Genomic_DNA"/>
</dbReference>
<proteinExistence type="predicted"/>
<dbReference type="AlphaFoldDB" id="N6UEV1"/>